<name>A0ABX7HER5_9STAP</name>
<reference evidence="2 3" key="1">
    <citation type="submission" date="2021-02" db="EMBL/GenBank/DDBJ databases">
        <title>FDA dAtabase for Regulatory Grade micrObial Sequences (FDA-ARGOS): Supporting development and validation of Infectious Disease Dx tests.</title>
        <authorList>
            <person name="Sproer C."/>
            <person name="Gronow S."/>
            <person name="Severitt S."/>
            <person name="Schroder I."/>
            <person name="Tallon L."/>
            <person name="Sadzewicz L."/>
            <person name="Zhao X."/>
            <person name="Boylan J."/>
            <person name="Ott S."/>
            <person name="Bowen H."/>
            <person name="Vavikolanu K."/>
            <person name="Mehta A."/>
            <person name="Aluvathingal J."/>
            <person name="Nadendla S."/>
            <person name="Lowell S."/>
            <person name="Myers T."/>
            <person name="Yan Y."/>
            <person name="Sichtig H."/>
        </authorList>
    </citation>
    <scope>NUCLEOTIDE SEQUENCE [LARGE SCALE GENOMIC DNA]</scope>
    <source>
        <strain evidence="2 3">FDAARGOS_1207</strain>
    </source>
</reference>
<dbReference type="EMBL" id="CP069486">
    <property type="protein sequence ID" value="QRO85101.1"/>
    <property type="molecule type" value="Genomic_DNA"/>
</dbReference>
<protein>
    <recommendedName>
        <fullName evidence="4">Phage protein</fullName>
    </recommendedName>
</protein>
<evidence type="ECO:0000313" key="3">
    <source>
        <dbReference type="Proteomes" id="UP000627155"/>
    </source>
</evidence>
<evidence type="ECO:0000313" key="2">
    <source>
        <dbReference type="EMBL" id="QRO85101.1"/>
    </source>
</evidence>
<evidence type="ECO:0008006" key="4">
    <source>
        <dbReference type="Google" id="ProtNLM"/>
    </source>
</evidence>
<keyword evidence="3" id="KW-1185">Reference proteome</keyword>
<sequence length="59" mass="6908">MKNILKGIAYVALMFLLLTLLNIIVDDEIDWSKNIIISIFSYLAYLFFEWAFDSNSTKK</sequence>
<dbReference type="Proteomes" id="UP000627155">
    <property type="component" value="Chromosome"/>
</dbReference>
<evidence type="ECO:0000256" key="1">
    <source>
        <dbReference type="SAM" id="Phobius"/>
    </source>
</evidence>
<feature type="transmembrane region" description="Helical" evidence="1">
    <location>
        <begin position="31"/>
        <end position="52"/>
    </location>
</feature>
<feature type="transmembrane region" description="Helical" evidence="1">
    <location>
        <begin position="7"/>
        <end position="25"/>
    </location>
</feature>
<keyword evidence="1" id="KW-1133">Transmembrane helix</keyword>
<proteinExistence type="predicted"/>
<dbReference type="RefSeq" id="WP_103323474.1">
    <property type="nucleotide sequence ID" value="NZ_CBCPHH010000006.1"/>
</dbReference>
<gene>
    <name evidence="2" type="ORF">I6J37_13135</name>
</gene>
<organism evidence="2 3">
    <name type="scientific">Mammaliicoccus vitulinus</name>
    <dbReference type="NCBI Taxonomy" id="71237"/>
    <lineage>
        <taxon>Bacteria</taxon>
        <taxon>Bacillati</taxon>
        <taxon>Bacillota</taxon>
        <taxon>Bacilli</taxon>
        <taxon>Bacillales</taxon>
        <taxon>Staphylococcaceae</taxon>
        <taxon>Mammaliicoccus</taxon>
    </lineage>
</organism>
<keyword evidence="1" id="KW-0472">Membrane</keyword>
<accession>A0ABX7HER5</accession>
<keyword evidence="1" id="KW-0812">Transmembrane</keyword>